<evidence type="ECO:0000313" key="2">
    <source>
        <dbReference type="EMBL" id="KAF9753240.1"/>
    </source>
</evidence>
<name>A0A8H7NCS5_BIOOC</name>
<dbReference type="PANTHER" id="PTHR37012">
    <property type="entry name" value="B-ZIP TRANSCRIPTION FACTOR (EUROFUNG)-RELATED"/>
    <property type="match status" value="1"/>
</dbReference>
<dbReference type="Proteomes" id="UP000616885">
    <property type="component" value="Unassembled WGS sequence"/>
</dbReference>
<feature type="region of interest" description="Disordered" evidence="1">
    <location>
        <begin position="1"/>
        <end position="64"/>
    </location>
</feature>
<protein>
    <recommendedName>
        <fullName evidence="4">BZIP domain-containing protein</fullName>
    </recommendedName>
</protein>
<dbReference type="Gene3D" id="1.20.5.170">
    <property type="match status" value="1"/>
</dbReference>
<proteinExistence type="predicted"/>
<evidence type="ECO:0008006" key="4">
    <source>
        <dbReference type="Google" id="ProtNLM"/>
    </source>
</evidence>
<evidence type="ECO:0000256" key="1">
    <source>
        <dbReference type="SAM" id="MobiDB-lite"/>
    </source>
</evidence>
<reference evidence="2" key="1">
    <citation type="submission" date="2020-10" db="EMBL/GenBank/DDBJ databases">
        <title>High-Quality Genome Resource of Clonostachys rosea strain S41 by Oxford Nanopore Long-Read Sequencing.</title>
        <authorList>
            <person name="Wang H."/>
        </authorList>
    </citation>
    <scope>NUCLEOTIDE SEQUENCE</scope>
    <source>
        <strain evidence="2">S41</strain>
    </source>
</reference>
<dbReference type="CDD" id="cd14688">
    <property type="entry name" value="bZIP_YAP"/>
    <property type="match status" value="1"/>
</dbReference>
<evidence type="ECO:0000313" key="3">
    <source>
        <dbReference type="Proteomes" id="UP000616885"/>
    </source>
</evidence>
<gene>
    <name evidence="2" type="ORF">IM811_011998</name>
</gene>
<sequence>MTTTPDNRRSRPTSAPSNDSPSPTMVRSSSADQAKVSKRKGTRSVSTLTPAQLARKRANDREAQRAIRARTKEHIERLESELEELRSQQSRDKTLQELLRRNKALEEELRRLRETMGVSLTSSPYSTPVYDDNLSTASGPITSPRTSPFPTSDFGSSGQLPEYASGYVPFPNNTESWASGVTNSVPSTVSSPASSATPDEYVTPYLPTSAPAGLISPNGSGHRGGQEIKMEYEDGNDHGFHLGSRSATGTPPIPTLGPSAFIHPPTSCLMEQHVRNVLQPSTVSGPLNGISME</sequence>
<feature type="compositionally biased region" description="Polar residues" evidence="1">
    <location>
        <begin position="12"/>
        <end position="32"/>
    </location>
</feature>
<dbReference type="EMBL" id="JADCTT010000004">
    <property type="protein sequence ID" value="KAF9753240.1"/>
    <property type="molecule type" value="Genomic_DNA"/>
</dbReference>
<accession>A0A8H7NCS5</accession>
<organism evidence="2 3">
    <name type="scientific">Bionectria ochroleuca</name>
    <name type="common">Gliocladium roseum</name>
    <dbReference type="NCBI Taxonomy" id="29856"/>
    <lineage>
        <taxon>Eukaryota</taxon>
        <taxon>Fungi</taxon>
        <taxon>Dikarya</taxon>
        <taxon>Ascomycota</taxon>
        <taxon>Pezizomycotina</taxon>
        <taxon>Sordariomycetes</taxon>
        <taxon>Hypocreomycetidae</taxon>
        <taxon>Hypocreales</taxon>
        <taxon>Bionectriaceae</taxon>
        <taxon>Clonostachys</taxon>
    </lineage>
</organism>
<dbReference type="AlphaFoldDB" id="A0A8H7NCS5"/>
<comment type="caution">
    <text evidence="2">The sequence shown here is derived from an EMBL/GenBank/DDBJ whole genome shotgun (WGS) entry which is preliminary data.</text>
</comment>